<dbReference type="OrthoDB" id="566138at2759"/>
<dbReference type="AlphaFoldDB" id="A0A9P4IWA6"/>
<dbReference type="PANTHER" id="PTHR42678:SF5">
    <property type="entry name" value="GLUTAMYL-TRNA(GLN) AMIDOTRANSFERASE SUBUNIT A"/>
    <property type="match status" value="1"/>
</dbReference>
<dbReference type="InterPro" id="IPR036928">
    <property type="entry name" value="AS_sf"/>
</dbReference>
<organism evidence="2 3">
    <name type="scientific">Myriangium duriaei CBS 260.36</name>
    <dbReference type="NCBI Taxonomy" id="1168546"/>
    <lineage>
        <taxon>Eukaryota</taxon>
        <taxon>Fungi</taxon>
        <taxon>Dikarya</taxon>
        <taxon>Ascomycota</taxon>
        <taxon>Pezizomycotina</taxon>
        <taxon>Dothideomycetes</taxon>
        <taxon>Dothideomycetidae</taxon>
        <taxon>Myriangiales</taxon>
        <taxon>Myriangiaceae</taxon>
        <taxon>Myriangium</taxon>
    </lineage>
</organism>
<reference evidence="2" key="1">
    <citation type="journal article" date="2020" name="Stud. Mycol.">
        <title>101 Dothideomycetes genomes: a test case for predicting lifestyles and emergence of pathogens.</title>
        <authorList>
            <person name="Haridas S."/>
            <person name="Albert R."/>
            <person name="Binder M."/>
            <person name="Bloem J."/>
            <person name="Labutti K."/>
            <person name="Salamov A."/>
            <person name="Andreopoulos B."/>
            <person name="Baker S."/>
            <person name="Barry K."/>
            <person name="Bills G."/>
            <person name="Bluhm B."/>
            <person name="Cannon C."/>
            <person name="Castanera R."/>
            <person name="Culley D."/>
            <person name="Daum C."/>
            <person name="Ezra D."/>
            <person name="Gonzalez J."/>
            <person name="Henrissat B."/>
            <person name="Kuo A."/>
            <person name="Liang C."/>
            <person name="Lipzen A."/>
            <person name="Lutzoni F."/>
            <person name="Magnuson J."/>
            <person name="Mondo S."/>
            <person name="Nolan M."/>
            <person name="Ohm R."/>
            <person name="Pangilinan J."/>
            <person name="Park H.-J."/>
            <person name="Ramirez L."/>
            <person name="Alfaro M."/>
            <person name="Sun H."/>
            <person name="Tritt A."/>
            <person name="Yoshinaga Y."/>
            <person name="Zwiers L.-H."/>
            <person name="Turgeon B."/>
            <person name="Goodwin S."/>
            <person name="Spatafora J."/>
            <person name="Crous P."/>
            <person name="Grigoriev I."/>
        </authorList>
    </citation>
    <scope>NUCLEOTIDE SEQUENCE</scope>
    <source>
        <strain evidence="2">CBS 260.36</strain>
    </source>
</reference>
<evidence type="ECO:0000313" key="3">
    <source>
        <dbReference type="Proteomes" id="UP000799439"/>
    </source>
</evidence>
<dbReference type="PANTHER" id="PTHR42678">
    <property type="entry name" value="AMIDASE"/>
    <property type="match status" value="1"/>
</dbReference>
<dbReference type="Pfam" id="PF01425">
    <property type="entry name" value="Amidase"/>
    <property type="match status" value="1"/>
</dbReference>
<evidence type="ECO:0000259" key="1">
    <source>
        <dbReference type="Pfam" id="PF01425"/>
    </source>
</evidence>
<keyword evidence="3" id="KW-1185">Reference proteome</keyword>
<sequence length="570" mass="60938">MQPLTNLLHGMTAFLMLQSPIQPNFHPAFDATEATVASIRHALMTGQTTCHHIVATHLARIAALNPAINAIISLDPDALQTADRLDAQLAADGALPPLFCVPVLVKDNFDTTSLPTTGACAALADSRPSRDAPTVAALREAGAVLLGKTNMHELALEGLSVSSHGGQTFNPYDLSRTPGGSSGGSGAAVAAGLAVLGTCTDTVNSCRSPASGNALVSVRGTRGLVSRAGVMPVSYTQDVVGMMGRRVEDVAVALTVMKRCGYDDRDNATALAPPSSRAVDYTVGLMGGRLRGKRIGWLTGFFNLTKSAETDPVNDAMERMRVQLENAGVEFVEVSDHMFDAVELLRTIDTQRFEYRQLMDEYLADPFLGGKHPTSLSELYSCKYADYLAIPAQWDHVKDALASSTDNRTTDMRPSYAAVKQRVANVTLALHQTFAAHRLDAVMYPQQRNLVVRVGAASQSGRNGILAAVTGFPVVAMPAGFSPRSKSAPEGIPIGMELLGLPWAEETLLQMAYQIESLTRIRRTPALAKRVIEPPALERVPDIVPDRSTIDIAYPLGRLDSCADMCSGDK</sequence>
<proteinExistence type="predicted"/>
<accession>A0A9P4IWA6</accession>
<dbReference type="InterPro" id="IPR023631">
    <property type="entry name" value="Amidase_dom"/>
</dbReference>
<evidence type="ECO:0000313" key="2">
    <source>
        <dbReference type="EMBL" id="KAF2151118.1"/>
    </source>
</evidence>
<protein>
    <submittedName>
        <fullName evidence="2">Amidase signature enzyme</fullName>
    </submittedName>
</protein>
<dbReference type="SUPFAM" id="SSF75304">
    <property type="entry name" value="Amidase signature (AS) enzymes"/>
    <property type="match status" value="1"/>
</dbReference>
<dbReference type="Proteomes" id="UP000799439">
    <property type="component" value="Unassembled WGS sequence"/>
</dbReference>
<feature type="domain" description="Amidase" evidence="1">
    <location>
        <begin position="53"/>
        <end position="509"/>
    </location>
</feature>
<name>A0A9P4IWA6_9PEZI</name>
<dbReference type="EMBL" id="ML996088">
    <property type="protein sequence ID" value="KAF2151118.1"/>
    <property type="molecule type" value="Genomic_DNA"/>
</dbReference>
<gene>
    <name evidence="2" type="ORF">K461DRAFT_295196</name>
</gene>
<comment type="caution">
    <text evidence="2">The sequence shown here is derived from an EMBL/GenBank/DDBJ whole genome shotgun (WGS) entry which is preliminary data.</text>
</comment>
<dbReference type="Gene3D" id="3.90.1300.10">
    <property type="entry name" value="Amidase signature (AS) domain"/>
    <property type="match status" value="1"/>
</dbReference>